<dbReference type="Pfam" id="PF10545">
    <property type="entry name" value="MADF_DNA_bdg"/>
    <property type="match status" value="1"/>
</dbReference>
<dbReference type="EMBL" id="KN611807">
    <property type="protein sequence ID" value="KHJ76385.1"/>
    <property type="molecule type" value="Genomic_DNA"/>
</dbReference>
<dbReference type="PANTHER" id="PTHR12243">
    <property type="entry name" value="MADF DOMAIN TRANSCRIPTION FACTOR"/>
    <property type="match status" value="1"/>
</dbReference>
<dbReference type="PROSITE" id="PS51029">
    <property type="entry name" value="MADF"/>
    <property type="match status" value="1"/>
</dbReference>
<feature type="domain" description="MADF" evidence="1">
    <location>
        <begin position="7"/>
        <end position="96"/>
    </location>
</feature>
<reference evidence="2 3" key="1">
    <citation type="submission" date="2014-03" db="EMBL/GenBank/DDBJ databases">
        <title>Draft genome of the hookworm Oesophagostomum dentatum.</title>
        <authorList>
            <person name="Mitreva M."/>
        </authorList>
    </citation>
    <scope>NUCLEOTIDE SEQUENCE [LARGE SCALE GENOMIC DNA]</scope>
    <source>
        <strain evidence="2 3">OD-Hann</strain>
    </source>
</reference>
<name>A0A0B1RZI4_OESDE</name>
<gene>
    <name evidence="2" type="ORF">OESDEN_23995</name>
</gene>
<dbReference type="PANTHER" id="PTHR12243:SF67">
    <property type="entry name" value="COREPRESSOR OF PANGOLIN, ISOFORM A-RELATED"/>
    <property type="match status" value="1"/>
</dbReference>
<dbReference type="Proteomes" id="UP000053660">
    <property type="component" value="Unassembled WGS sequence"/>
</dbReference>
<evidence type="ECO:0000259" key="1">
    <source>
        <dbReference type="PROSITE" id="PS51029"/>
    </source>
</evidence>
<dbReference type="AlphaFoldDB" id="A0A0B1RZI4"/>
<dbReference type="OrthoDB" id="5910505at2759"/>
<organism evidence="2 3">
    <name type="scientific">Oesophagostomum dentatum</name>
    <name type="common">Nodular worm</name>
    <dbReference type="NCBI Taxonomy" id="61180"/>
    <lineage>
        <taxon>Eukaryota</taxon>
        <taxon>Metazoa</taxon>
        <taxon>Ecdysozoa</taxon>
        <taxon>Nematoda</taxon>
        <taxon>Chromadorea</taxon>
        <taxon>Rhabditida</taxon>
        <taxon>Rhabditina</taxon>
        <taxon>Rhabditomorpha</taxon>
        <taxon>Strongyloidea</taxon>
        <taxon>Strongylidae</taxon>
        <taxon>Oesophagostomum</taxon>
    </lineage>
</organism>
<evidence type="ECO:0000313" key="3">
    <source>
        <dbReference type="Proteomes" id="UP000053660"/>
    </source>
</evidence>
<proteinExistence type="predicted"/>
<dbReference type="Gene3D" id="1.10.10.60">
    <property type="entry name" value="Homeodomain-like"/>
    <property type="match status" value="1"/>
</dbReference>
<evidence type="ECO:0000313" key="2">
    <source>
        <dbReference type="EMBL" id="KHJ76385.1"/>
    </source>
</evidence>
<protein>
    <recommendedName>
        <fullName evidence="1">MADF domain-containing protein</fullName>
    </recommendedName>
</protein>
<keyword evidence="3" id="KW-1185">Reference proteome</keyword>
<accession>A0A0B1RZI4</accession>
<sequence length="255" mass="28775">MGTFKSNLIALVENERDLWDPTSEGFKLKSVRLRCWIRIHEKLLSMGYTRSVDELKGTWKNLRDAYKRYRNKPTGPNSQRPWVLAPNLKFLDEGNVDEVPFSNLDIDNDKDYAEESGDGELFECSNASDLLPSGTNGHISVQVPPGGSQSQVVQSRRVAGGKRPYEEAFPSSSSYMHDVVDPTRLRGRKDKAEAGNKFAAFGYFVGTVLNDAPEQTALQKMQAIWDILFNAGESTVQQSQTYQRSMLDTRIKEEE</sequence>
<dbReference type="SMART" id="SM00595">
    <property type="entry name" value="MADF"/>
    <property type="match status" value="1"/>
</dbReference>
<dbReference type="InterPro" id="IPR039353">
    <property type="entry name" value="TF_Adf1"/>
</dbReference>
<dbReference type="InterPro" id="IPR006578">
    <property type="entry name" value="MADF-dom"/>
</dbReference>